<proteinExistence type="inferred from homology"/>
<dbReference type="EMBL" id="JADFTS010000006">
    <property type="protein sequence ID" value="KAF9602652.1"/>
    <property type="molecule type" value="Genomic_DNA"/>
</dbReference>
<comment type="similarity">
    <text evidence="1">Belongs to the multi antimicrobial extrusion (MATE) (TC 2.A.66.1) family.</text>
</comment>
<evidence type="ECO:0008006" key="5">
    <source>
        <dbReference type="Google" id="ProtNLM"/>
    </source>
</evidence>
<dbReference type="AlphaFoldDB" id="A0A835HQU8"/>
<dbReference type="Pfam" id="PF01554">
    <property type="entry name" value="MatE"/>
    <property type="match status" value="1"/>
</dbReference>
<evidence type="ECO:0000313" key="3">
    <source>
        <dbReference type="EMBL" id="KAF9602652.1"/>
    </source>
</evidence>
<evidence type="ECO:0000256" key="2">
    <source>
        <dbReference type="SAM" id="Phobius"/>
    </source>
</evidence>
<dbReference type="PANTHER" id="PTHR11206">
    <property type="entry name" value="MULTIDRUG RESISTANCE PROTEIN"/>
    <property type="match status" value="1"/>
</dbReference>
<comment type="caution">
    <text evidence="3">The sequence shown here is derived from an EMBL/GenBank/DDBJ whole genome shotgun (WGS) entry which is preliminary data.</text>
</comment>
<dbReference type="GO" id="GO:0016020">
    <property type="term" value="C:membrane"/>
    <property type="evidence" value="ECO:0007669"/>
    <property type="project" value="InterPro"/>
</dbReference>
<protein>
    <recommendedName>
        <fullName evidence="5">Protein DETOXIFICATION</fullName>
    </recommendedName>
</protein>
<feature type="transmembrane region" description="Helical" evidence="2">
    <location>
        <begin position="209"/>
        <end position="230"/>
    </location>
</feature>
<evidence type="ECO:0000313" key="4">
    <source>
        <dbReference type="Proteomes" id="UP000631114"/>
    </source>
</evidence>
<feature type="transmembrane region" description="Helical" evidence="2">
    <location>
        <begin position="149"/>
        <end position="167"/>
    </location>
</feature>
<accession>A0A835HQU8</accession>
<dbReference type="GO" id="GO:0042910">
    <property type="term" value="F:xenobiotic transmembrane transporter activity"/>
    <property type="evidence" value="ECO:0007669"/>
    <property type="project" value="InterPro"/>
</dbReference>
<organism evidence="3 4">
    <name type="scientific">Coptis chinensis</name>
    <dbReference type="NCBI Taxonomy" id="261450"/>
    <lineage>
        <taxon>Eukaryota</taxon>
        <taxon>Viridiplantae</taxon>
        <taxon>Streptophyta</taxon>
        <taxon>Embryophyta</taxon>
        <taxon>Tracheophyta</taxon>
        <taxon>Spermatophyta</taxon>
        <taxon>Magnoliopsida</taxon>
        <taxon>Ranunculales</taxon>
        <taxon>Ranunculaceae</taxon>
        <taxon>Coptidoideae</taxon>
        <taxon>Coptis</taxon>
    </lineage>
</organism>
<feature type="transmembrane region" description="Helical" evidence="2">
    <location>
        <begin position="106"/>
        <end position="129"/>
    </location>
</feature>
<name>A0A835HQU8_9MAGN</name>
<gene>
    <name evidence="3" type="ORF">IFM89_030540</name>
</gene>
<keyword evidence="4" id="KW-1185">Reference proteome</keyword>
<reference evidence="3 4" key="1">
    <citation type="submission" date="2020-10" db="EMBL/GenBank/DDBJ databases">
        <title>The Coptis chinensis genome and diversification of protoberbering-type alkaloids.</title>
        <authorList>
            <person name="Wang B."/>
            <person name="Shu S."/>
            <person name="Song C."/>
            <person name="Liu Y."/>
        </authorList>
    </citation>
    <scope>NUCLEOTIDE SEQUENCE [LARGE SCALE GENOMIC DNA]</scope>
    <source>
        <strain evidence="3">HL-2020</strain>
        <tissue evidence="3">Leaf</tissue>
    </source>
</reference>
<keyword evidence="2" id="KW-0812">Transmembrane</keyword>
<sequence>MEGHTTTSGAIVNISTGQTSGAAQGVTTPHIQVENHNHVRGVEQSTSQAGELVIDSNVRHNLVATGEAGVIMVQNSSDGGGGDMTMPTSVRVSNELGAARPKAAKFSVLVTVSASVLVGILFMAIILASRSDFPKMFTDRTLVIEETSKLGYLLAATILLNSIQPVLNGVAVGAGWQSLVAFVNIGCYYLFGLPISILLGYKFKFGVQGIWSGILGGCLLQTVLLLFITIRTNWQKEALQAEEHVRTWDGPSEPEPAKIVP</sequence>
<keyword evidence="2" id="KW-0472">Membrane</keyword>
<evidence type="ECO:0000256" key="1">
    <source>
        <dbReference type="ARBA" id="ARBA00010199"/>
    </source>
</evidence>
<keyword evidence="2" id="KW-1133">Transmembrane helix</keyword>
<dbReference type="Proteomes" id="UP000631114">
    <property type="component" value="Unassembled WGS sequence"/>
</dbReference>
<feature type="transmembrane region" description="Helical" evidence="2">
    <location>
        <begin position="179"/>
        <end position="203"/>
    </location>
</feature>
<dbReference type="GO" id="GO:0015297">
    <property type="term" value="F:antiporter activity"/>
    <property type="evidence" value="ECO:0007669"/>
    <property type="project" value="InterPro"/>
</dbReference>
<dbReference type="InterPro" id="IPR002528">
    <property type="entry name" value="MATE_fam"/>
</dbReference>
<dbReference type="OrthoDB" id="2126698at2759"/>